<name>A0AAE9MXK9_9VIBR</name>
<protein>
    <submittedName>
        <fullName evidence="2">AAA family ATPase</fullName>
    </submittedName>
</protein>
<dbReference type="SUPFAM" id="SSF52540">
    <property type="entry name" value="P-loop containing nucleoside triphosphate hydrolases"/>
    <property type="match status" value="1"/>
</dbReference>
<dbReference type="Gene3D" id="3.40.50.300">
    <property type="entry name" value="P-loop containing nucleotide triphosphate hydrolases"/>
    <property type="match status" value="1"/>
</dbReference>
<dbReference type="InterPro" id="IPR003395">
    <property type="entry name" value="RecF/RecN/SMC_N"/>
</dbReference>
<dbReference type="InterPro" id="IPR027417">
    <property type="entry name" value="P-loop_NTPase"/>
</dbReference>
<dbReference type="EMBL" id="CP050467">
    <property type="protein sequence ID" value="UTZ25721.1"/>
    <property type="molecule type" value="Genomic_DNA"/>
</dbReference>
<reference evidence="2" key="1">
    <citation type="submission" date="2020-03" db="EMBL/GenBank/DDBJ databases">
        <title>Five strains of Vibrio campbellii isolated from Mariana Trench.</title>
        <authorList>
            <person name="Liang J."/>
            <person name="Zhang X.-H."/>
        </authorList>
    </citation>
    <scope>NUCLEOTIDE SEQUENCE</scope>
    <source>
        <strain evidence="2">LJC014</strain>
    </source>
</reference>
<evidence type="ECO:0000259" key="1">
    <source>
        <dbReference type="Pfam" id="PF02463"/>
    </source>
</evidence>
<dbReference type="AlphaFoldDB" id="A0AAE9MXK9"/>
<gene>
    <name evidence="2" type="ORF">HB761_02510</name>
</gene>
<dbReference type="Pfam" id="PF02463">
    <property type="entry name" value="SMC_N"/>
    <property type="match status" value="1"/>
</dbReference>
<organism evidence="2 3">
    <name type="scientific">Vibrio campbellii</name>
    <dbReference type="NCBI Taxonomy" id="680"/>
    <lineage>
        <taxon>Bacteria</taxon>
        <taxon>Pseudomonadati</taxon>
        <taxon>Pseudomonadota</taxon>
        <taxon>Gammaproteobacteria</taxon>
        <taxon>Vibrionales</taxon>
        <taxon>Vibrionaceae</taxon>
        <taxon>Vibrio</taxon>
    </lineage>
</organism>
<evidence type="ECO:0000313" key="3">
    <source>
        <dbReference type="Proteomes" id="UP001058687"/>
    </source>
</evidence>
<accession>A0AAE9MXK9</accession>
<dbReference type="Proteomes" id="UP001058687">
    <property type="component" value="Chromosome 1"/>
</dbReference>
<dbReference type="RefSeq" id="WP_255937422.1">
    <property type="nucleotide sequence ID" value="NZ_CP050467.1"/>
</dbReference>
<dbReference type="InterPro" id="IPR051396">
    <property type="entry name" value="Bact_Antivir_Def_Nuclease"/>
</dbReference>
<dbReference type="PANTHER" id="PTHR43581:SF4">
    <property type="entry name" value="ATP_GTP PHOSPHATASE"/>
    <property type="match status" value="1"/>
</dbReference>
<dbReference type="PANTHER" id="PTHR43581">
    <property type="entry name" value="ATP/GTP PHOSPHATASE"/>
    <property type="match status" value="1"/>
</dbReference>
<feature type="domain" description="RecF/RecN/SMC N-terminal" evidence="1">
    <location>
        <begin position="1"/>
        <end position="310"/>
    </location>
</feature>
<proteinExistence type="predicted"/>
<sequence>MISKITLENFSAFENISLDCSSQINVIVGENSSGKTQVLKAAYLLGKASELKSQGKSDSQISAQIKSSFLGMFKPRSRRLGGVVNRNAPQNSRIAIDDAYGLTNEIKIENNKSTETLNILNDSFDAEAGVFIPTKEVLTLLPALESEIVDEKQLRALFDETVVDLCLALLKKELLDEKELLNQDQRLGGVLKLLCKNIKGQYRYRGNDHYFVAGDYQQYRDNSNEFWFKPIPDSELSTMMTAEGYRKIGMIQQLILNGAINNSSKSPLYWDEPESNLNPKLMKMIVKSLLEISRNGKQVFVATHDYALLKWFDLLANKDEKHGDSIRYHLLKKDPDSQKILYEHSDDYSVISKSCISDTYAEIYDADVERALAI</sequence>
<evidence type="ECO:0000313" key="2">
    <source>
        <dbReference type="EMBL" id="UTZ25721.1"/>
    </source>
</evidence>